<keyword evidence="4 6" id="KW-1133">Transmembrane helix</keyword>
<name>A0ABR2V231_9PEZI</name>
<keyword evidence="6" id="KW-0186">Copper</keyword>
<organism evidence="7 8">
    <name type="scientific">Seiridium unicorne</name>
    <dbReference type="NCBI Taxonomy" id="138068"/>
    <lineage>
        <taxon>Eukaryota</taxon>
        <taxon>Fungi</taxon>
        <taxon>Dikarya</taxon>
        <taxon>Ascomycota</taxon>
        <taxon>Pezizomycotina</taxon>
        <taxon>Sordariomycetes</taxon>
        <taxon>Xylariomycetidae</taxon>
        <taxon>Amphisphaeriales</taxon>
        <taxon>Sporocadaceae</taxon>
        <taxon>Seiridium</taxon>
    </lineage>
</organism>
<comment type="subcellular location">
    <subcellularLocation>
        <location evidence="1 6">Membrane</location>
        <topology evidence="1 6">Multi-pass membrane protein</topology>
    </subcellularLocation>
</comment>
<keyword evidence="6" id="KW-0187">Copper transport</keyword>
<comment type="caution">
    <text evidence="7">The sequence shown here is derived from an EMBL/GenBank/DDBJ whole genome shotgun (WGS) entry which is preliminary data.</text>
</comment>
<feature type="transmembrane region" description="Helical" evidence="6">
    <location>
        <begin position="74"/>
        <end position="94"/>
    </location>
</feature>
<accession>A0ABR2V231</accession>
<protein>
    <recommendedName>
        <fullName evidence="6">Copper transport protein</fullName>
    </recommendedName>
</protein>
<dbReference type="PANTHER" id="PTHR12483:SF73">
    <property type="entry name" value="COPPER TRANSPORT PROTEIN CTR3"/>
    <property type="match status" value="1"/>
</dbReference>
<keyword evidence="6" id="KW-0406">Ion transport</keyword>
<evidence type="ECO:0000256" key="3">
    <source>
        <dbReference type="ARBA" id="ARBA00022692"/>
    </source>
</evidence>
<keyword evidence="3 6" id="KW-0812">Transmembrane</keyword>
<evidence type="ECO:0000256" key="1">
    <source>
        <dbReference type="ARBA" id="ARBA00004141"/>
    </source>
</evidence>
<dbReference type="PANTHER" id="PTHR12483">
    <property type="entry name" value="SOLUTE CARRIER FAMILY 31 COPPER TRANSPORTERS"/>
    <property type="match status" value="1"/>
</dbReference>
<dbReference type="EMBL" id="JARVKF010000223">
    <property type="protein sequence ID" value="KAK9420703.1"/>
    <property type="molecule type" value="Genomic_DNA"/>
</dbReference>
<gene>
    <name evidence="7" type="ORF">SUNI508_00794</name>
</gene>
<dbReference type="InterPro" id="IPR007274">
    <property type="entry name" value="Cop_transporter"/>
</dbReference>
<evidence type="ECO:0000256" key="4">
    <source>
        <dbReference type="ARBA" id="ARBA00022989"/>
    </source>
</evidence>
<sequence length="233" mass="25387">MDMATMSMDMSGTSTTMDILATSTTASAAAATNSAMSMSMGDSSPCKVSALHNGAGQMLWNWNTIDTCFISSSWHVTSSGMFAGSCIGVILLVMSLEFLRRTVKEYDSYLVRTHAIKREASSDGKDSSFDNGFRPNVFQQAVRAFLHMVQFAVAYFVMLSVHCPPALPVSYFGTLYCGILANLQMDSLAMYYNGYLIICIFIGAFLGAFIFQWEVLGRRPPTSTTKEATVCCG</sequence>
<evidence type="ECO:0000256" key="2">
    <source>
        <dbReference type="ARBA" id="ARBA00006921"/>
    </source>
</evidence>
<keyword evidence="8" id="KW-1185">Reference proteome</keyword>
<proteinExistence type="inferred from homology"/>
<evidence type="ECO:0000313" key="7">
    <source>
        <dbReference type="EMBL" id="KAK9420703.1"/>
    </source>
</evidence>
<dbReference type="Pfam" id="PF04145">
    <property type="entry name" value="Ctr"/>
    <property type="match status" value="1"/>
</dbReference>
<keyword evidence="5 6" id="KW-0472">Membrane</keyword>
<evidence type="ECO:0000256" key="5">
    <source>
        <dbReference type="ARBA" id="ARBA00023136"/>
    </source>
</evidence>
<dbReference type="Proteomes" id="UP001408356">
    <property type="component" value="Unassembled WGS sequence"/>
</dbReference>
<evidence type="ECO:0000313" key="8">
    <source>
        <dbReference type="Proteomes" id="UP001408356"/>
    </source>
</evidence>
<keyword evidence="6" id="KW-0813">Transport</keyword>
<comment type="similarity">
    <text evidence="2 6">Belongs to the copper transporter (Ctr) (TC 1.A.56) family. SLC31A subfamily.</text>
</comment>
<reference evidence="7 8" key="1">
    <citation type="journal article" date="2024" name="J. Plant Pathol.">
        <title>Sequence and assembly of the genome of Seiridium unicorne, isolate CBS 538.82, causal agent of cypress canker disease.</title>
        <authorList>
            <person name="Scali E."/>
            <person name="Rocca G.D."/>
            <person name="Danti R."/>
            <person name="Garbelotto M."/>
            <person name="Barberini S."/>
            <person name="Baroncelli R."/>
            <person name="Emiliani G."/>
        </authorList>
    </citation>
    <scope>NUCLEOTIDE SEQUENCE [LARGE SCALE GENOMIC DNA]</scope>
    <source>
        <strain evidence="7 8">BM-138-508</strain>
    </source>
</reference>
<evidence type="ECO:0000256" key="6">
    <source>
        <dbReference type="RuleBase" id="RU367022"/>
    </source>
</evidence>
<feature type="transmembrane region" description="Helical" evidence="6">
    <location>
        <begin position="195"/>
        <end position="213"/>
    </location>
</feature>